<dbReference type="CDD" id="cd20292">
    <property type="entry name" value="cupin_QdtA-like"/>
    <property type="match status" value="1"/>
</dbReference>
<feature type="domain" description="Sugar 3,4-ketoisomerase QdtA cupin" evidence="1">
    <location>
        <begin position="1"/>
        <end position="130"/>
    </location>
</feature>
<dbReference type="InterPro" id="IPR011051">
    <property type="entry name" value="RmlC_Cupin_sf"/>
</dbReference>
<accession>A0A098YSY3</accession>
<proteinExistence type="predicted"/>
<name>A0A098YSY3_9BACT</name>
<dbReference type="Proteomes" id="UP000029723">
    <property type="component" value="Unassembled WGS sequence"/>
</dbReference>
<dbReference type="SUPFAM" id="SSF51182">
    <property type="entry name" value="RmlC-like cupins"/>
    <property type="match status" value="1"/>
</dbReference>
<dbReference type="InterPro" id="IPR014710">
    <property type="entry name" value="RmlC-like_jellyroll"/>
</dbReference>
<comment type="caution">
    <text evidence="2">The sequence shown here is derived from an EMBL/GenBank/DDBJ whole genome shotgun (WGS) entry which is preliminary data.</text>
</comment>
<dbReference type="InterPro" id="IPR008894">
    <property type="entry name" value="QdtA_cupin_dom"/>
</dbReference>
<gene>
    <name evidence="2" type="ORF">HMPREF9304_02345</name>
</gene>
<evidence type="ECO:0000259" key="1">
    <source>
        <dbReference type="Pfam" id="PF05523"/>
    </source>
</evidence>
<dbReference type="RefSeq" id="WP_036926184.1">
    <property type="nucleotide sequence ID" value="NZ_JRPQ01000054.1"/>
</dbReference>
<reference evidence="2 3" key="1">
    <citation type="submission" date="2014-07" db="EMBL/GenBank/DDBJ databases">
        <authorList>
            <person name="McCorrison J."/>
            <person name="Sanka R."/>
            <person name="Torralba M."/>
            <person name="Gillis M."/>
            <person name="Haft D.H."/>
            <person name="Methe B."/>
            <person name="Sutton G."/>
            <person name="Nelson K.E."/>
        </authorList>
    </citation>
    <scope>NUCLEOTIDE SEQUENCE [LARGE SCALE GENOMIC DNA]</scope>
    <source>
        <strain evidence="2 3">S9-PR14</strain>
    </source>
</reference>
<dbReference type="Pfam" id="PF05523">
    <property type="entry name" value="FdtA"/>
    <property type="match status" value="1"/>
</dbReference>
<dbReference type="EMBL" id="JRPQ01000054">
    <property type="protein sequence ID" value="KGI22800.1"/>
    <property type="molecule type" value="Genomic_DNA"/>
</dbReference>
<dbReference type="AlphaFoldDB" id="A0A098YSY3"/>
<evidence type="ECO:0000313" key="3">
    <source>
        <dbReference type="Proteomes" id="UP000029723"/>
    </source>
</evidence>
<dbReference type="OrthoDB" id="9795513at2"/>
<organism evidence="2 3">
    <name type="scientific">Hoylesella timonensis S9-PR14</name>
    <dbReference type="NCBI Taxonomy" id="1401062"/>
    <lineage>
        <taxon>Bacteria</taxon>
        <taxon>Pseudomonadati</taxon>
        <taxon>Bacteroidota</taxon>
        <taxon>Bacteroidia</taxon>
        <taxon>Bacteroidales</taxon>
        <taxon>Prevotellaceae</taxon>
        <taxon>Hoylesella</taxon>
    </lineage>
</organism>
<protein>
    <submittedName>
        <fullName evidence="2">WxcM domain-containing protein</fullName>
    </submittedName>
</protein>
<sequence>MEAKIIELVKIIDPRGNLTVAEGCKDVPFDVKRVYWVYDVPAGESRGGHAHKRCKEFLIALSGSFHVTLDNGKEKTSILLNHPYQGLFVDTDTWRTLDDFSSGAVCLVLASEPFDEEDYIRDYHSFVEYIKNKPDV</sequence>
<dbReference type="Gene3D" id="2.60.120.10">
    <property type="entry name" value="Jelly Rolls"/>
    <property type="match status" value="1"/>
</dbReference>
<evidence type="ECO:0000313" key="2">
    <source>
        <dbReference type="EMBL" id="KGI22800.1"/>
    </source>
</evidence>